<feature type="region of interest" description="Disordered" evidence="14">
    <location>
        <begin position="845"/>
        <end position="881"/>
    </location>
</feature>
<evidence type="ECO:0000256" key="3">
    <source>
        <dbReference type="ARBA" id="ARBA00007014"/>
    </source>
</evidence>
<feature type="compositionally biased region" description="Low complexity" evidence="14">
    <location>
        <begin position="1028"/>
        <end position="1041"/>
    </location>
</feature>
<dbReference type="FunFam" id="2.20.70.10:FF:000002">
    <property type="entry name" value="Membrane-associated guanylate kinase, WW and PDZ domain-containing protein 3 isoform 1"/>
    <property type="match status" value="1"/>
</dbReference>
<keyword evidence="6" id="KW-1003">Cell membrane</keyword>
<dbReference type="PROSITE" id="PS00856">
    <property type="entry name" value="GUANYLATE_KINASE_1"/>
    <property type="match status" value="1"/>
</dbReference>
<accession>A0A3B3SI65</accession>
<dbReference type="GO" id="GO:0005886">
    <property type="term" value="C:plasma membrane"/>
    <property type="evidence" value="ECO:0007669"/>
    <property type="project" value="UniProtKB-SubCell"/>
</dbReference>
<dbReference type="FunFam" id="3.30.63.10:FF:000003">
    <property type="entry name" value="Membrane-associated guanylate kinase, WW and PDZ domain-containing protein 3 isoform 1"/>
    <property type="match status" value="1"/>
</dbReference>
<evidence type="ECO:0000256" key="14">
    <source>
        <dbReference type="SAM" id="MobiDB-lite"/>
    </source>
</evidence>
<dbReference type="InterPro" id="IPR036020">
    <property type="entry name" value="WW_dom_sf"/>
</dbReference>
<evidence type="ECO:0000313" key="18">
    <source>
        <dbReference type="Ensembl" id="ENSPKIP00000029711.1"/>
    </source>
</evidence>
<dbReference type="InterPro" id="IPR001202">
    <property type="entry name" value="WW_dom"/>
</dbReference>
<evidence type="ECO:0000256" key="2">
    <source>
        <dbReference type="ARBA" id="ARBA00004435"/>
    </source>
</evidence>
<dbReference type="InterPro" id="IPR001478">
    <property type="entry name" value="PDZ"/>
</dbReference>
<dbReference type="PROSITE" id="PS50106">
    <property type="entry name" value="PDZ"/>
    <property type="match status" value="5"/>
</dbReference>
<name>A0A3B3SI65_9TELE</name>
<dbReference type="GeneTree" id="ENSGT00940000156496"/>
<dbReference type="Ensembl" id="ENSPKIT00000010510.1">
    <property type="protein sequence ID" value="ENSPKIP00000029711.1"/>
    <property type="gene ID" value="ENSPKIG00000010759.1"/>
</dbReference>
<keyword evidence="7" id="KW-0597">Phosphoprotein</keyword>
<dbReference type="FunFam" id="2.30.42.10:FF:000042">
    <property type="entry name" value="Membrane-associated guanylate kinase, WW and PDZ domain-containing protein 3 isoform 1"/>
    <property type="match status" value="1"/>
</dbReference>
<dbReference type="InterPro" id="IPR036034">
    <property type="entry name" value="PDZ_sf"/>
</dbReference>
<organism evidence="18 19">
    <name type="scientific">Paramormyrops kingsleyae</name>
    <dbReference type="NCBI Taxonomy" id="1676925"/>
    <lineage>
        <taxon>Eukaryota</taxon>
        <taxon>Metazoa</taxon>
        <taxon>Chordata</taxon>
        <taxon>Craniata</taxon>
        <taxon>Vertebrata</taxon>
        <taxon>Euteleostomi</taxon>
        <taxon>Actinopterygii</taxon>
        <taxon>Neopterygii</taxon>
        <taxon>Teleostei</taxon>
        <taxon>Osteoglossocephala</taxon>
        <taxon>Osteoglossomorpha</taxon>
        <taxon>Osteoglossiformes</taxon>
        <taxon>Mormyridae</taxon>
        <taxon>Paramormyrops</taxon>
    </lineage>
</organism>
<dbReference type="SUPFAM" id="SSF52540">
    <property type="entry name" value="P-loop containing nucleoside triphosphate hydrolases"/>
    <property type="match status" value="1"/>
</dbReference>
<dbReference type="SUPFAM" id="SSF51045">
    <property type="entry name" value="WW domain"/>
    <property type="match status" value="1"/>
</dbReference>
<keyword evidence="5" id="KW-0796">Tight junction</keyword>
<dbReference type="InterPro" id="IPR008144">
    <property type="entry name" value="Guanylate_kin-like_dom"/>
</dbReference>
<dbReference type="InterPro" id="IPR020590">
    <property type="entry name" value="Guanylate_kinase_CS"/>
</dbReference>
<feature type="compositionally biased region" description="Basic and acidic residues" evidence="14">
    <location>
        <begin position="1151"/>
        <end position="1171"/>
    </location>
</feature>
<keyword evidence="10" id="KW-0067">ATP-binding</keyword>
<keyword evidence="19" id="KW-1185">Reference proteome</keyword>
<dbReference type="PROSITE" id="PS50052">
    <property type="entry name" value="GUANYLATE_KINASE_2"/>
    <property type="match status" value="1"/>
</dbReference>
<dbReference type="Pfam" id="PF00595">
    <property type="entry name" value="PDZ"/>
    <property type="match status" value="3"/>
</dbReference>
<dbReference type="Gene3D" id="2.30.42.10">
    <property type="match status" value="6"/>
</dbReference>
<feature type="domain" description="PDZ" evidence="17">
    <location>
        <begin position="484"/>
        <end position="547"/>
    </location>
</feature>
<evidence type="ECO:0000256" key="12">
    <source>
        <dbReference type="ARBA" id="ARBA00023136"/>
    </source>
</evidence>
<dbReference type="PANTHER" id="PTHR10316">
    <property type="entry name" value="MEMBRANE ASSOCIATED GUANYLATE KINASE-RELATED"/>
    <property type="match status" value="1"/>
</dbReference>
<feature type="compositionally biased region" description="Basic and acidic residues" evidence="14">
    <location>
        <begin position="251"/>
        <end position="261"/>
    </location>
</feature>
<keyword evidence="11" id="KW-0965">Cell junction</keyword>
<feature type="compositionally biased region" description="Polar residues" evidence="14">
    <location>
        <begin position="264"/>
        <end position="274"/>
    </location>
</feature>
<comment type="similarity">
    <text evidence="3">Belongs to the MAGUK family.</text>
</comment>
<dbReference type="Pfam" id="PF00625">
    <property type="entry name" value="Guanylate_kin"/>
    <property type="match status" value="1"/>
</dbReference>
<dbReference type="SUPFAM" id="SSF50156">
    <property type="entry name" value="PDZ domain-like"/>
    <property type="match status" value="6"/>
</dbReference>
<feature type="domain" description="PDZ" evidence="17">
    <location>
        <begin position="64"/>
        <end position="103"/>
    </location>
</feature>
<evidence type="ECO:0000259" key="16">
    <source>
        <dbReference type="PROSITE" id="PS50052"/>
    </source>
</evidence>
<dbReference type="CDD" id="cd00201">
    <property type="entry name" value="WW"/>
    <property type="match status" value="1"/>
</dbReference>
<dbReference type="GO" id="GO:0005524">
    <property type="term" value="F:ATP binding"/>
    <property type="evidence" value="ECO:0007669"/>
    <property type="project" value="UniProtKB-KW"/>
</dbReference>
<evidence type="ECO:0000256" key="9">
    <source>
        <dbReference type="ARBA" id="ARBA00022741"/>
    </source>
</evidence>
<keyword evidence="12" id="KW-0472">Membrane</keyword>
<dbReference type="CDD" id="cd06734">
    <property type="entry name" value="PDZ4_MAGI-1_3-like"/>
    <property type="match status" value="1"/>
</dbReference>
<dbReference type="SMART" id="SM00228">
    <property type="entry name" value="PDZ"/>
    <property type="match status" value="6"/>
</dbReference>
<evidence type="ECO:0000256" key="10">
    <source>
        <dbReference type="ARBA" id="ARBA00022840"/>
    </source>
</evidence>
<evidence type="ECO:0000259" key="17">
    <source>
        <dbReference type="PROSITE" id="PS50106"/>
    </source>
</evidence>
<feature type="region of interest" description="Disordered" evidence="14">
    <location>
        <begin position="568"/>
        <end position="614"/>
    </location>
</feature>
<dbReference type="CDD" id="cd06735">
    <property type="entry name" value="PDZ5_MAGI-1_3-like"/>
    <property type="match status" value="1"/>
</dbReference>
<reference evidence="18" key="2">
    <citation type="submission" date="2025-09" db="UniProtKB">
        <authorList>
            <consortium name="Ensembl"/>
        </authorList>
    </citation>
    <scope>IDENTIFICATION</scope>
</reference>
<evidence type="ECO:0000256" key="8">
    <source>
        <dbReference type="ARBA" id="ARBA00022737"/>
    </source>
</evidence>
<evidence type="ECO:0000256" key="1">
    <source>
        <dbReference type="ARBA" id="ARBA00004202"/>
    </source>
</evidence>
<dbReference type="Pfam" id="PF00397">
    <property type="entry name" value="WW"/>
    <property type="match status" value="1"/>
</dbReference>
<feature type="compositionally biased region" description="Polar residues" evidence="14">
    <location>
        <begin position="851"/>
        <end position="874"/>
    </location>
</feature>
<dbReference type="FunFam" id="2.30.42.10:FF:000012">
    <property type="entry name" value="Membrane associated guanylate kinase, WW and PDZ domain containing 1"/>
    <property type="match status" value="1"/>
</dbReference>
<dbReference type="GO" id="GO:0005923">
    <property type="term" value="C:bicellular tight junction"/>
    <property type="evidence" value="ECO:0007669"/>
    <property type="project" value="UniProtKB-SubCell"/>
</dbReference>
<feature type="region of interest" description="Disordered" evidence="14">
    <location>
        <begin position="211"/>
        <end position="289"/>
    </location>
</feature>
<evidence type="ECO:0000259" key="15">
    <source>
        <dbReference type="PROSITE" id="PS50020"/>
    </source>
</evidence>
<evidence type="ECO:0000256" key="4">
    <source>
        <dbReference type="ARBA" id="ARBA00016171"/>
    </source>
</evidence>
<sequence length="1274" mass="138825">MSKTLKKKKHWSSKVQECALSWGNAGEFSSAVEIRGGADLGEFPHLGQVMSEVLVCHIGRLPSPGDVLLEVNGTPVSGLTNRDTLAVIRHFREPIRLKTVKPGKVLNTDLRHYLSLQFQKGSLDHKLQQIIRDNLYLRTIPCTTRQPREGEVPGVDYNFISVADFRVLEDSGLLLESGTYDGNYYGTPKPPSEPSPVQPDLVDQVLFDEEFDNELQRKRTPSVSKMERTDSAAPEEEEDEERTPPINGLTEHQDGGSEWRKSVPSYTQSNNTMDFRTWGSLPRDESQEPLPKNWEMAYTETGMVYFIDHNTKTTTWLDPRLAKKAKPPEKCEDGELPYGWEKIEDPQYGTYYVDGAVGLGERRRGAVAAAMLIFAGLHGRPSPPGDVIADINGTCVLGKTHAEVVQMFQSVPVNQYVDMVLCRGYPLPEDTNGSEEAGSEVAGMSHENGSPDVPYVTTGPGGQGGGGRQPEVTDPTLLQPELVSVPLVKGPGGFGFAIADCPLGQKVKMILDAQWCRGLLKGDVIKEINRQNVQTLSHAQVVDILKDLPVGSEVNVLVLRGGQTSPVKSLKPGTVPAAPKTDVTTSTETLAPTDATPQPLPFPPNILRSNSPKLDPSEVYLKSKAILESKPPNTRDLDVFIKRNQESGFGFRVLGGEGPDQPVYIGAIVPLGAAEKDGRLRAGDELLCIDGVPVKGKSHKQVLELMTNAARNGQVMLTVRRKEGSSQQPIPTLVEGSPKLARVDIPSPGSHESYDITLQRKDNEGFGFVILTSKNKPPPGVIPHKIGRIIQGSPTDRCGQLKVGDRISAVNGQSIVELAHNDIVQLIKDAGNTVTLTVVSWGGRWEHSGPPSGTSSAKQSPALQHRATGQQTTGQDDRFGMDTEEKRDGAARAEYKTLPLSEQGTTTTAGLKQGCCQVELERGMRGFGFSLRGGKEYNMGLFILRLAEDGPALKDGRIHVGDQIVEINGEPTQGITHTRAIELIQAGGNKVQLLLRPGLGLIPDHSTRDKMNVASSGFLRRSASDELPSSTFPFSNSFSTTEGSFSVPMSITSREGETPGLDTAASRSGVPESRSSWALGLDNSRPITDSFRDQSGTAQGQQPQKTKEPRPPSPKKLARKEQEGVAKQPSKTHDEQPRRAGGQQPSNAVGESREKKVKEDEPKRRQERDSNWGEGAGPTGEPRRKEKEVEQREKAGAEEESTLSRRGHREKDRERDGDREGREARRKGPVEQKESTIQALDPQYNESAGGKKGSITPGPWKVPSSGKTPSHSEM</sequence>
<dbReference type="PROSITE" id="PS01159">
    <property type="entry name" value="WW_DOMAIN_1"/>
    <property type="match status" value="1"/>
</dbReference>
<protein>
    <recommendedName>
        <fullName evidence="4">Membrane-associated guanylate kinase, WW and PDZ domain-containing protein 3</fullName>
    </recommendedName>
    <alternativeName>
        <fullName evidence="13">Membrane-associated guanylate kinase inverted 3</fullName>
    </alternativeName>
</protein>
<feature type="region of interest" description="Disordered" evidence="14">
    <location>
        <begin position="430"/>
        <end position="452"/>
    </location>
</feature>
<dbReference type="SMART" id="SM00072">
    <property type="entry name" value="GuKc"/>
    <property type="match status" value="1"/>
</dbReference>
<dbReference type="CDD" id="cd06730">
    <property type="entry name" value="PDZ0_MAGI-1_3-like"/>
    <property type="match status" value="1"/>
</dbReference>
<dbReference type="CDD" id="cd06733">
    <property type="entry name" value="PDZ3_MAGI-1_3-like"/>
    <property type="match status" value="1"/>
</dbReference>
<keyword evidence="8" id="KW-0677">Repeat</keyword>
<feature type="domain" description="Guanylate kinase-like" evidence="16">
    <location>
        <begin position="111"/>
        <end position="187"/>
    </location>
</feature>
<feature type="compositionally biased region" description="Polar residues" evidence="14">
    <location>
        <begin position="1093"/>
        <end position="1104"/>
    </location>
</feature>
<evidence type="ECO:0000256" key="11">
    <source>
        <dbReference type="ARBA" id="ARBA00022949"/>
    </source>
</evidence>
<evidence type="ECO:0000313" key="19">
    <source>
        <dbReference type="Proteomes" id="UP000261540"/>
    </source>
</evidence>
<feature type="domain" description="PDZ" evidence="17">
    <location>
        <begin position="755"/>
        <end position="842"/>
    </location>
</feature>
<dbReference type="Gene3D" id="2.20.70.10">
    <property type="match status" value="2"/>
</dbReference>
<feature type="compositionally biased region" description="Basic and acidic residues" evidence="14">
    <location>
        <begin position="1209"/>
        <end position="1234"/>
    </location>
</feature>
<dbReference type="FunFam" id="2.30.42.10:FF:000006">
    <property type="entry name" value="Membrane associated guanylate kinase, WW and PDZ domain containing 1"/>
    <property type="match status" value="1"/>
</dbReference>
<dbReference type="InterPro" id="IPR008145">
    <property type="entry name" value="GK/Ca_channel_bsu"/>
</dbReference>
<dbReference type="SMART" id="SM00456">
    <property type="entry name" value="WW"/>
    <property type="match status" value="2"/>
</dbReference>
<evidence type="ECO:0000256" key="6">
    <source>
        <dbReference type="ARBA" id="ARBA00022475"/>
    </source>
</evidence>
<feature type="compositionally biased region" description="Polar residues" evidence="14">
    <location>
        <begin position="1042"/>
        <end position="1053"/>
    </location>
</feature>
<feature type="domain" description="PDZ" evidence="17">
    <location>
        <begin position="638"/>
        <end position="721"/>
    </location>
</feature>
<dbReference type="PANTHER" id="PTHR10316:SF10">
    <property type="entry name" value="MEMBRANE-ASSOCIATED GUANYLATE KINASE, WW AND PDZ DOMAIN-CONTAINING PROTEIN 3"/>
    <property type="match status" value="1"/>
</dbReference>
<feature type="compositionally biased region" description="Polar residues" evidence="14">
    <location>
        <begin position="1265"/>
        <end position="1274"/>
    </location>
</feature>
<evidence type="ECO:0000256" key="13">
    <source>
        <dbReference type="ARBA" id="ARBA00033438"/>
    </source>
</evidence>
<dbReference type="PROSITE" id="PS50020">
    <property type="entry name" value="WW_DOMAIN_2"/>
    <property type="match status" value="1"/>
</dbReference>
<dbReference type="Proteomes" id="UP000261540">
    <property type="component" value="Unplaced"/>
</dbReference>
<dbReference type="AlphaFoldDB" id="A0A3B3SI65"/>
<dbReference type="GO" id="GO:0005737">
    <property type="term" value="C:cytoplasm"/>
    <property type="evidence" value="ECO:0007669"/>
    <property type="project" value="TreeGrafter"/>
</dbReference>
<feature type="domain" description="WW" evidence="15">
    <location>
        <begin position="288"/>
        <end position="321"/>
    </location>
</feature>
<proteinExistence type="inferred from homology"/>
<dbReference type="CDD" id="cd06732">
    <property type="entry name" value="PDZ2_MAGI-1_3-like"/>
    <property type="match status" value="1"/>
</dbReference>
<dbReference type="InterPro" id="IPR027417">
    <property type="entry name" value="P-loop_NTPase"/>
</dbReference>
<feature type="compositionally biased region" description="Basic and acidic residues" evidence="14">
    <location>
        <begin position="1181"/>
        <end position="1197"/>
    </location>
</feature>
<dbReference type="FunFam" id="2.30.42.10:FF:000148">
    <property type="entry name" value="membrane-associated guanylate kinase, WW and PDZ domain-containing protein 3 isoform X1"/>
    <property type="match status" value="1"/>
</dbReference>
<keyword evidence="9" id="KW-0547">Nucleotide-binding</keyword>
<dbReference type="Gene3D" id="3.30.63.10">
    <property type="entry name" value="Guanylate Kinase phosphate binding domain"/>
    <property type="match status" value="1"/>
</dbReference>
<feature type="domain" description="PDZ" evidence="17">
    <location>
        <begin position="917"/>
        <end position="999"/>
    </location>
</feature>
<reference evidence="18" key="1">
    <citation type="submission" date="2025-08" db="UniProtKB">
        <authorList>
            <consortium name="Ensembl"/>
        </authorList>
    </citation>
    <scope>IDENTIFICATION</scope>
</reference>
<dbReference type="GO" id="GO:0007165">
    <property type="term" value="P:signal transduction"/>
    <property type="evidence" value="ECO:0007669"/>
    <property type="project" value="TreeGrafter"/>
</dbReference>
<dbReference type="FunFam" id="2.30.42.10:FF:000131">
    <property type="entry name" value="membrane-associated guanylate kinase, WW and PDZ domain-containing protein 3 isoform X1"/>
    <property type="match status" value="1"/>
</dbReference>
<feature type="region of interest" description="Disordered" evidence="14">
    <location>
        <begin position="1024"/>
        <end position="1274"/>
    </location>
</feature>
<evidence type="ECO:0000256" key="5">
    <source>
        <dbReference type="ARBA" id="ARBA00022427"/>
    </source>
</evidence>
<comment type="subcellular location">
    <subcellularLocation>
        <location evidence="2">Cell junction</location>
        <location evidence="2">Tight junction</location>
    </subcellularLocation>
    <subcellularLocation>
        <location evidence="1">Cell membrane</location>
        <topology evidence="1">Peripheral membrane protein</topology>
    </subcellularLocation>
</comment>
<evidence type="ECO:0000256" key="7">
    <source>
        <dbReference type="ARBA" id="ARBA00022553"/>
    </source>
</evidence>